<reference evidence="4" key="1">
    <citation type="submission" date="2017-05" db="EMBL/GenBank/DDBJ databases">
        <authorList>
            <person name="Imhoff J.F."/>
            <person name="Rahn T."/>
            <person name="Kuenzel S."/>
            <person name="Neulinger S.C."/>
        </authorList>
    </citation>
    <scope>NUCLEOTIDE SEQUENCE</scope>
    <source>
        <strain evidence="4">LMG 28126</strain>
    </source>
</reference>
<keyword evidence="5" id="KW-1185">Reference proteome</keyword>
<evidence type="ECO:0000313" key="4">
    <source>
        <dbReference type="EMBL" id="MBK5926130.1"/>
    </source>
</evidence>
<evidence type="ECO:0000313" key="5">
    <source>
        <dbReference type="Proteomes" id="UP000706333"/>
    </source>
</evidence>
<evidence type="ECO:0008006" key="6">
    <source>
        <dbReference type="Google" id="ProtNLM"/>
    </source>
</evidence>
<keyword evidence="2" id="KW-0378">Hydrolase</keyword>
<name>A0A934WEE0_9RHOB</name>
<gene>
    <name evidence="4" type="ORF">CCR87_01960</name>
</gene>
<dbReference type="EMBL" id="NHSD01000102">
    <property type="protein sequence ID" value="MBK5926130.1"/>
    <property type="molecule type" value="Genomic_DNA"/>
</dbReference>
<dbReference type="InterPro" id="IPR006035">
    <property type="entry name" value="Ureohydrolase"/>
</dbReference>
<proteinExistence type="inferred from homology"/>
<dbReference type="SUPFAM" id="SSF52768">
    <property type="entry name" value="Arginase/deacetylase"/>
    <property type="match status" value="1"/>
</dbReference>
<comment type="similarity">
    <text evidence="3">Belongs to the arginase family.</text>
</comment>
<reference evidence="4" key="2">
    <citation type="journal article" date="2020" name="Microorganisms">
        <title>Osmotic Adaptation and Compatible Solute Biosynthesis of Phototrophic Bacteria as Revealed from Genome Analyses.</title>
        <authorList>
            <person name="Imhoff J.F."/>
            <person name="Rahn T."/>
            <person name="Kunzel S."/>
            <person name="Keller A."/>
            <person name="Neulinger S.C."/>
        </authorList>
    </citation>
    <scope>NUCLEOTIDE SEQUENCE</scope>
    <source>
        <strain evidence="4">LMG 28126</strain>
    </source>
</reference>
<evidence type="ECO:0000256" key="1">
    <source>
        <dbReference type="ARBA" id="ARBA00022723"/>
    </source>
</evidence>
<dbReference type="PROSITE" id="PS51409">
    <property type="entry name" value="ARGINASE_2"/>
    <property type="match status" value="1"/>
</dbReference>
<evidence type="ECO:0000256" key="3">
    <source>
        <dbReference type="PROSITE-ProRule" id="PRU00742"/>
    </source>
</evidence>
<dbReference type="RefSeq" id="WP_201155657.1">
    <property type="nucleotide sequence ID" value="NZ_NHSD01000102.1"/>
</dbReference>
<dbReference type="GO" id="GO:0046872">
    <property type="term" value="F:metal ion binding"/>
    <property type="evidence" value="ECO:0007669"/>
    <property type="project" value="UniProtKB-KW"/>
</dbReference>
<dbReference type="Pfam" id="PF00491">
    <property type="entry name" value="Arginase"/>
    <property type="match status" value="1"/>
</dbReference>
<dbReference type="InterPro" id="IPR023696">
    <property type="entry name" value="Ureohydrolase_dom_sf"/>
</dbReference>
<dbReference type="Proteomes" id="UP000706333">
    <property type="component" value="Unassembled WGS sequence"/>
</dbReference>
<dbReference type="PANTHER" id="PTHR11358:SF26">
    <property type="entry name" value="GUANIDINO ACID HYDROLASE, MITOCHONDRIAL"/>
    <property type="match status" value="1"/>
</dbReference>
<comment type="caution">
    <text evidence="4">The sequence shown here is derived from an EMBL/GenBank/DDBJ whole genome shotgun (WGS) entry which is preliminary data.</text>
</comment>
<accession>A0A934WEE0</accession>
<dbReference type="GO" id="GO:0033389">
    <property type="term" value="P:putrescine biosynthetic process from arginine, via agmatine"/>
    <property type="evidence" value="ECO:0007669"/>
    <property type="project" value="TreeGrafter"/>
</dbReference>
<evidence type="ECO:0000256" key="2">
    <source>
        <dbReference type="ARBA" id="ARBA00022801"/>
    </source>
</evidence>
<dbReference type="GO" id="GO:0008783">
    <property type="term" value="F:agmatinase activity"/>
    <property type="evidence" value="ECO:0007669"/>
    <property type="project" value="TreeGrafter"/>
</dbReference>
<sequence>MTDGFMAVPRIPEGGAVTARAAILGVGMASPYRGQGAYAAGAPGALRAASMAWAAQEGHVNLDLAGDDGSAPAGWRPGAVVDCGDLALAAADGAGNRLRIRHAVAGLVAAGAVPVVLGGDCSVVVPVVQALDAHGPVAVLQIDAHVDWREQIEGERWGLSSAMRRVSEMGHVGAIVQLGARGIGSARPDDLAAARAWGARIVPAHTLARIGVAAALEGLPPGMPVHVALDLDALDPAVMPAVMAPAAGGLSYGDVVAILRAVAARGPVAGLSVTELAPDRDVQGQGVRLAAQLVTTALALLAGPGGAV</sequence>
<keyword evidence="1" id="KW-0479">Metal-binding</keyword>
<dbReference type="Gene3D" id="3.40.800.10">
    <property type="entry name" value="Ureohydrolase domain"/>
    <property type="match status" value="1"/>
</dbReference>
<dbReference type="PANTHER" id="PTHR11358">
    <property type="entry name" value="ARGINASE/AGMATINASE"/>
    <property type="match status" value="1"/>
</dbReference>
<protein>
    <recommendedName>
        <fullName evidence="6">Arginase</fullName>
    </recommendedName>
</protein>
<dbReference type="AlphaFoldDB" id="A0A934WEE0"/>
<organism evidence="4 5">
    <name type="scientific">Rhodobaculum claviforme</name>
    <dbReference type="NCBI Taxonomy" id="1549854"/>
    <lineage>
        <taxon>Bacteria</taxon>
        <taxon>Pseudomonadati</taxon>
        <taxon>Pseudomonadota</taxon>
        <taxon>Alphaproteobacteria</taxon>
        <taxon>Rhodobacterales</taxon>
        <taxon>Paracoccaceae</taxon>
        <taxon>Rhodobaculum</taxon>
    </lineage>
</organism>